<evidence type="ECO:0000256" key="4">
    <source>
        <dbReference type="ARBA" id="ARBA00022722"/>
    </source>
</evidence>
<evidence type="ECO:0000256" key="2">
    <source>
        <dbReference type="ARBA" id="ARBA00022679"/>
    </source>
</evidence>
<evidence type="ECO:0000259" key="11">
    <source>
        <dbReference type="Pfam" id="PF17921"/>
    </source>
</evidence>
<dbReference type="Gene3D" id="1.10.340.70">
    <property type="match status" value="1"/>
</dbReference>
<keyword evidence="3" id="KW-0548">Nucleotidyltransferase</keyword>
<dbReference type="Pfam" id="PF00077">
    <property type="entry name" value="RVP"/>
    <property type="match status" value="1"/>
</dbReference>
<dbReference type="InterPro" id="IPR012337">
    <property type="entry name" value="RNaseH-like_sf"/>
</dbReference>
<dbReference type="InterPro" id="IPR041373">
    <property type="entry name" value="RT_RNaseH"/>
</dbReference>
<dbReference type="OrthoDB" id="7282470at2759"/>
<feature type="region of interest" description="Disordered" evidence="8">
    <location>
        <begin position="829"/>
        <end position="866"/>
    </location>
</feature>
<keyword evidence="2" id="KW-0808">Transferase</keyword>
<dbReference type="InterPro" id="IPR043502">
    <property type="entry name" value="DNA/RNA_pol_sf"/>
</dbReference>
<dbReference type="InterPro" id="IPR043128">
    <property type="entry name" value="Rev_trsase/Diguanyl_cyclase"/>
</dbReference>
<keyword evidence="7" id="KW-0695">RNA-directed DNA polymerase</keyword>
<evidence type="ECO:0000256" key="3">
    <source>
        <dbReference type="ARBA" id="ARBA00022695"/>
    </source>
</evidence>
<dbReference type="Pfam" id="PF17917">
    <property type="entry name" value="RT_RNaseH"/>
    <property type="match status" value="1"/>
</dbReference>
<dbReference type="FunFam" id="3.10.20.370:FF:000001">
    <property type="entry name" value="Retrovirus-related Pol polyprotein from transposon 17.6-like protein"/>
    <property type="match status" value="1"/>
</dbReference>
<evidence type="ECO:0000256" key="6">
    <source>
        <dbReference type="ARBA" id="ARBA00022801"/>
    </source>
</evidence>
<sequence>MIIGDITEEMWQIALATQNYITVEELIDRATALDAIQSTIQDKKPYQSPKSQMRYFYSRDEQRHKYNPSTDDVRNITCWRCRDKGHASCMCSLPPPERESPIAPPRNTSRQIQDNQINISPPSTSGLTSSHNKTPRGATSSNFSDSCSNTNRNSTNTRSMLTKTNNSNSINCIKTNTHKRALISVIINNNTEIQALCDPCADITVIQQSYIPSDIVIHPWTDGEFQVVDHEIKPTGWISLDIKIGNIKHIMPKIGICAQLPFPLILGFDWQQQIQARCTYDLNGSLCISTPSSLHLYECIHDAKPSINCLTYTKLSLPPLDDVDLPEVTLNPLPLQKQHFVKSEKLSVTQQTQLDAVIEKFADVFYSDDNIGLCPYVEFEIELQHDKPIRCRPYRLSEPDHQFLNIQIQKWLDQGICCPSNSPYAAPAFIVYQPFYESTPRRVVVDFSRTINSITKIDPHPIDQMEDVIKRTAETDASYSGLGAILSRDQNGKRRVIEYASRSLKDTETRYHSNELECTAVHWALTEKFRLYLLGHKFELITDNYTTAYVVSKSAINRKFARYLVDLAQFDFTTVHRPGKQNVIADHLSRFPTLPVCLTVTASHESEIYTKQLRDDFCQYIFRLLKEKKPNKKTMSIIRNYNIDNNTLVRLQTNGLKSLVVIPKAMSQQTLLACHDDVGHMDAKKTLYKLQQRYWWPKMRKDCKTYVRSCHKCQIVNHRTANAYGLLQQLPIPTTPWEIVSSDHVICLPLTKAGNTNMFFQIDHATRYVIATPSASLAASTVTDALYHNNIFRYGPPIGAVCYEIKSTTPGNKVLKVVHVQHLRPYFKRESPTIEEDDSSEEESESTAEMKDPADDLQGVPNVTEL</sequence>
<dbReference type="EC" id="2.7.7.49" evidence="1"/>
<dbReference type="InterPro" id="IPR050951">
    <property type="entry name" value="Retrovirus_Pol_polyprotein"/>
</dbReference>
<evidence type="ECO:0000256" key="8">
    <source>
        <dbReference type="SAM" id="MobiDB-lite"/>
    </source>
</evidence>
<feature type="domain" description="Reverse transcriptase RNase H-like" evidence="10">
    <location>
        <begin position="474"/>
        <end position="570"/>
    </location>
</feature>
<dbReference type="FunFam" id="1.10.340.70:FF:000001">
    <property type="entry name" value="Retrovirus-related Pol polyprotein from transposon gypsy-like Protein"/>
    <property type="match status" value="1"/>
</dbReference>
<comment type="caution">
    <text evidence="12">The sequence shown here is derived from an EMBL/GenBank/DDBJ whole genome shotgun (WGS) entry which is preliminary data.</text>
</comment>
<feature type="region of interest" description="Disordered" evidence="8">
    <location>
        <begin position="92"/>
        <end position="161"/>
    </location>
</feature>
<evidence type="ECO:0000256" key="1">
    <source>
        <dbReference type="ARBA" id="ARBA00012493"/>
    </source>
</evidence>
<dbReference type="GO" id="GO:0004519">
    <property type="term" value="F:endonuclease activity"/>
    <property type="evidence" value="ECO:0007669"/>
    <property type="project" value="UniProtKB-KW"/>
</dbReference>
<gene>
    <name evidence="12" type="primary">pol</name>
    <name evidence="12" type="ORF">TNCT_569341</name>
</gene>
<dbReference type="AlphaFoldDB" id="A0A8X6FEP3"/>
<dbReference type="PANTHER" id="PTHR37984:SF5">
    <property type="entry name" value="PROTEIN NYNRIN-LIKE"/>
    <property type="match status" value="1"/>
</dbReference>
<evidence type="ECO:0000256" key="5">
    <source>
        <dbReference type="ARBA" id="ARBA00022759"/>
    </source>
</evidence>
<dbReference type="Gene3D" id="3.10.20.370">
    <property type="match status" value="1"/>
</dbReference>
<evidence type="ECO:0000313" key="12">
    <source>
        <dbReference type="EMBL" id="GFQ77501.1"/>
    </source>
</evidence>
<dbReference type="Proteomes" id="UP000887116">
    <property type="component" value="Unassembled WGS sequence"/>
</dbReference>
<evidence type="ECO:0000259" key="10">
    <source>
        <dbReference type="Pfam" id="PF17917"/>
    </source>
</evidence>
<keyword evidence="4" id="KW-0540">Nuclease</keyword>
<keyword evidence="13" id="KW-1185">Reference proteome</keyword>
<feature type="domain" description="Integrase zinc-binding" evidence="11">
    <location>
        <begin position="662"/>
        <end position="718"/>
    </location>
</feature>
<dbReference type="Gene3D" id="3.30.70.270">
    <property type="match status" value="1"/>
</dbReference>
<name>A0A8X6FEP3_TRICU</name>
<dbReference type="GO" id="GO:0003964">
    <property type="term" value="F:RNA-directed DNA polymerase activity"/>
    <property type="evidence" value="ECO:0007669"/>
    <property type="project" value="UniProtKB-KW"/>
</dbReference>
<feature type="compositionally biased region" description="Acidic residues" evidence="8">
    <location>
        <begin position="833"/>
        <end position="846"/>
    </location>
</feature>
<feature type="domain" description="Retropepsins" evidence="9">
    <location>
        <begin position="179"/>
        <end position="277"/>
    </location>
</feature>
<dbReference type="CDD" id="cd09274">
    <property type="entry name" value="RNase_HI_RT_Ty3"/>
    <property type="match status" value="1"/>
</dbReference>
<keyword evidence="6" id="KW-0378">Hydrolase</keyword>
<dbReference type="InterPro" id="IPR018061">
    <property type="entry name" value="Retropepsins"/>
</dbReference>
<evidence type="ECO:0000256" key="7">
    <source>
        <dbReference type="ARBA" id="ARBA00022918"/>
    </source>
</evidence>
<dbReference type="GO" id="GO:0003676">
    <property type="term" value="F:nucleic acid binding"/>
    <property type="evidence" value="ECO:0007669"/>
    <property type="project" value="InterPro"/>
</dbReference>
<accession>A0A8X6FEP3</accession>
<keyword evidence="5" id="KW-0255">Endonuclease</keyword>
<dbReference type="SUPFAM" id="SSF50630">
    <property type="entry name" value="Acid proteases"/>
    <property type="match status" value="1"/>
</dbReference>
<dbReference type="EMBL" id="BMAO01021802">
    <property type="protein sequence ID" value="GFQ77501.1"/>
    <property type="molecule type" value="Genomic_DNA"/>
</dbReference>
<dbReference type="Gene3D" id="3.10.10.10">
    <property type="entry name" value="HIV Type 1 Reverse Transcriptase, subunit A, domain 1"/>
    <property type="match status" value="1"/>
</dbReference>
<dbReference type="InterPro" id="IPR041588">
    <property type="entry name" value="Integrase_H2C2"/>
</dbReference>
<proteinExistence type="predicted"/>
<protein>
    <recommendedName>
        <fullName evidence="1">RNA-directed DNA polymerase</fullName>
        <ecNumber evidence="1">2.7.7.49</ecNumber>
    </recommendedName>
</protein>
<feature type="compositionally biased region" description="Low complexity" evidence="8">
    <location>
        <begin position="148"/>
        <end position="159"/>
    </location>
</feature>
<feature type="compositionally biased region" description="Polar residues" evidence="8">
    <location>
        <begin position="107"/>
        <end position="147"/>
    </location>
</feature>
<dbReference type="GO" id="GO:0042575">
    <property type="term" value="C:DNA polymerase complex"/>
    <property type="evidence" value="ECO:0007669"/>
    <property type="project" value="UniProtKB-ARBA"/>
</dbReference>
<organism evidence="12 13">
    <name type="scientific">Trichonephila clavata</name>
    <name type="common">Joro spider</name>
    <name type="synonym">Nephila clavata</name>
    <dbReference type="NCBI Taxonomy" id="2740835"/>
    <lineage>
        <taxon>Eukaryota</taxon>
        <taxon>Metazoa</taxon>
        <taxon>Ecdysozoa</taxon>
        <taxon>Arthropoda</taxon>
        <taxon>Chelicerata</taxon>
        <taxon>Arachnida</taxon>
        <taxon>Araneae</taxon>
        <taxon>Araneomorphae</taxon>
        <taxon>Entelegynae</taxon>
        <taxon>Araneoidea</taxon>
        <taxon>Nephilidae</taxon>
        <taxon>Trichonephila</taxon>
    </lineage>
</organism>
<dbReference type="SUPFAM" id="SSF56672">
    <property type="entry name" value="DNA/RNA polymerases"/>
    <property type="match status" value="1"/>
</dbReference>
<dbReference type="SUPFAM" id="SSF53098">
    <property type="entry name" value="Ribonuclease H-like"/>
    <property type="match status" value="1"/>
</dbReference>
<evidence type="ECO:0000259" key="9">
    <source>
        <dbReference type="Pfam" id="PF00077"/>
    </source>
</evidence>
<dbReference type="PANTHER" id="PTHR37984">
    <property type="entry name" value="PROTEIN CBG26694"/>
    <property type="match status" value="1"/>
</dbReference>
<evidence type="ECO:0000313" key="13">
    <source>
        <dbReference type="Proteomes" id="UP000887116"/>
    </source>
</evidence>
<dbReference type="InterPro" id="IPR021109">
    <property type="entry name" value="Peptidase_aspartic_dom_sf"/>
</dbReference>
<dbReference type="Gene3D" id="3.30.420.10">
    <property type="entry name" value="Ribonuclease H-like superfamily/Ribonuclease H"/>
    <property type="match status" value="1"/>
</dbReference>
<dbReference type="InterPro" id="IPR036397">
    <property type="entry name" value="RNaseH_sf"/>
</dbReference>
<dbReference type="GO" id="GO:0016787">
    <property type="term" value="F:hydrolase activity"/>
    <property type="evidence" value="ECO:0007669"/>
    <property type="project" value="UniProtKB-KW"/>
</dbReference>
<dbReference type="Pfam" id="PF17921">
    <property type="entry name" value="Integrase_H2C2"/>
    <property type="match status" value="1"/>
</dbReference>
<reference evidence="12" key="1">
    <citation type="submission" date="2020-07" db="EMBL/GenBank/DDBJ databases">
        <title>Multicomponent nature underlies the extraordinary mechanical properties of spider dragline silk.</title>
        <authorList>
            <person name="Kono N."/>
            <person name="Nakamura H."/>
            <person name="Mori M."/>
            <person name="Yoshida Y."/>
            <person name="Ohtoshi R."/>
            <person name="Malay A.D."/>
            <person name="Moran D.A.P."/>
            <person name="Tomita M."/>
            <person name="Numata K."/>
            <person name="Arakawa K."/>
        </authorList>
    </citation>
    <scope>NUCLEOTIDE SEQUENCE</scope>
</reference>